<evidence type="ECO:0000259" key="1">
    <source>
        <dbReference type="Pfam" id="PF14576"/>
    </source>
</evidence>
<dbReference type="InterPro" id="IPR027942">
    <property type="entry name" value="SEO_N"/>
</dbReference>
<sequence length="685" mass="77335">MSNLAQSVSTSVVSSVHTNVISSMLNVGEEVSGLFTFSDKKIMDLIYATHAHSDDKFDEDSLFAIVQSILKRATQTADKVVQGSQVHVENIVEKTPNANFSVPLCTLKQIGGELSCKAPGEDVAHKTTLDILNKLSNYSWEAKAVLTLAAFTLEYGEFWFLSQLQHSDPLARSLAILKRVPILTAPAELQKRRQAVVELNNIIKTTMHAIGIFDEFEKLSAYDPKDIPELSDAIEHMPVDVYWSILTIVAVSTKLTILTSDEPDKPFDLFPYTQKIHYILNKLNNHLNICKKQLEEAEKYRMLCKLFKTPTEVLEILKALLSLKDKAQGLIDCSTNKLVDIVVLKKQNVFLYITGLDITEYDISILKPVYEGTKKYKNYKIIWIPIVEKWTVELQNKFENLRSKMPWFTVQSNVPSISIRFIKEEWNFTGKPIVVSLSPQGKVENTNSLHLIQLYGLGAFPYNEDAEKIISDGMSFMGPVLETIDPKIPIKEDQYIFLYGGKDNEWIQQFTKKATAFVNDPIIKESKIIIELFTVGKSGKGGEDHGILGKFWNGIESLFLTKVNKLVDPITQEIQKLLSYKNESGWAVLCKGSRFVIVGHGFTILKAVDDFEKWKDAVKEKGFEIALKEYHAKIVQSVRHCSRLDIPSATGKLPKQMNCPECTRIMEAFISYKCCHVDGPSSAHH</sequence>
<feature type="domain" description="Sieve element occlusion C-terminal" evidence="2">
    <location>
        <begin position="481"/>
        <end position="540"/>
    </location>
</feature>
<dbReference type="PANTHER" id="PTHR33232">
    <property type="entry name" value="PROTEIN SIEVE ELEMENT OCCLUSION B-LIKE"/>
    <property type="match status" value="1"/>
</dbReference>
<dbReference type="Pfam" id="PF14577">
    <property type="entry name" value="SEO_C"/>
    <property type="match status" value="2"/>
</dbReference>
<evidence type="ECO:0000313" key="4">
    <source>
        <dbReference type="Proteomes" id="UP000796880"/>
    </source>
</evidence>
<feature type="domain" description="Sieve element occlusion N-terminal" evidence="1">
    <location>
        <begin position="38"/>
        <end position="310"/>
    </location>
</feature>
<dbReference type="EMBL" id="VOIH02000001">
    <property type="protein sequence ID" value="KAF3456891.1"/>
    <property type="molecule type" value="Genomic_DNA"/>
</dbReference>
<dbReference type="Pfam" id="PF14576">
    <property type="entry name" value="SEO_N"/>
    <property type="match status" value="1"/>
</dbReference>
<dbReference type="Proteomes" id="UP000796880">
    <property type="component" value="Unassembled WGS sequence"/>
</dbReference>
<dbReference type="OrthoDB" id="1478893at2759"/>
<organism evidence="3 4">
    <name type="scientific">Rhamnella rubrinervis</name>
    <dbReference type="NCBI Taxonomy" id="2594499"/>
    <lineage>
        <taxon>Eukaryota</taxon>
        <taxon>Viridiplantae</taxon>
        <taxon>Streptophyta</taxon>
        <taxon>Embryophyta</taxon>
        <taxon>Tracheophyta</taxon>
        <taxon>Spermatophyta</taxon>
        <taxon>Magnoliopsida</taxon>
        <taxon>eudicotyledons</taxon>
        <taxon>Gunneridae</taxon>
        <taxon>Pentapetalae</taxon>
        <taxon>rosids</taxon>
        <taxon>fabids</taxon>
        <taxon>Rosales</taxon>
        <taxon>Rhamnaceae</taxon>
        <taxon>rhamnoid group</taxon>
        <taxon>Rhamneae</taxon>
        <taxon>Rhamnella</taxon>
    </lineage>
</organism>
<protein>
    <recommendedName>
        <fullName evidence="5">Sieve element occlusion</fullName>
    </recommendedName>
</protein>
<name>A0A8K0MS49_9ROSA</name>
<dbReference type="PANTHER" id="PTHR33232:SF18">
    <property type="entry name" value="PROTEIN SIEVE ELEMENT OCCLUSION B-LIKE"/>
    <property type="match status" value="1"/>
</dbReference>
<proteinExistence type="predicted"/>
<dbReference type="InterPro" id="IPR027944">
    <property type="entry name" value="SEO_C"/>
</dbReference>
<comment type="caution">
    <text evidence="3">The sequence shown here is derived from an EMBL/GenBank/DDBJ whole genome shotgun (WGS) entry which is preliminary data.</text>
</comment>
<evidence type="ECO:0000313" key="3">
    <source>
        <dbReference type="EMBL" id="KAF3456891.1"/>
    </source>
</evidence>
<dbReference type="InterPro" id="IPR039299">
    <property type="entry name" value="SEOA"/>
</dbReference>
<dbReference type="AlphaFoldDB" id="A0A8K0MS49"/>
<reference evidence="3" key="1">
    <citation type="submission" date="2020-03" db="EMBL/GenBank/DDBJ databases">
        <title>A high-quality chromosome-level genome assembly of a woody plant with both climbing and erect habits, Rhamnella rubrinervis.</title>
        <authorList>
            <person name="Lu Z."/>
            <person name="Yang Y."/>
            <person name="Zhu X."/>
            <person name="Sun Y."/>
        </authorList>
    </citation>
    <scope>NUCLEOTIDE SEQUENCE</scope>
    <source>
        <strain evidence="3">BYM</strain>
        <tissue evidence="3">Leaf</tissue>
    </source>
</reference>
<accession>A0A8K0MS49</accession>
<keyword evidence="4" id="KW-1185">Reference proteome</keyword>
<dbReference type="GO" id="GO:0010088">
    <property type="term" value="P:phloem development"/>
    <property type="evidence" value="ECO:0007669"/>
    <property type="project" value="InterPro"/>
</dbReference>
<feature type="domain" description="Sieve element occlusion C-terminal" evidence="2">
    <location>
        <begin position="551"/>
        <end position="676"/>
    </location>
</feature>
<gene>
    <name evidence="3" type="ORF">FNV43_RR01545</name>
</gene>
<evidence type="ECO:0000259" key="2">
    <source>
        <dbReference type="Pfam" id="PF14577"/>
    </source>
</evidence>
<evidence type="ECO:0008006" key="5">
    <source>
        <dbReference type="Google" id="ProtNLM"/>
    </source>
</evidence>